<dbReference type="InterPro" id="IPR003615">
    <property type="entry name" value="HNH_nuc"/>
</dbReference>
<accession>A0ABR9T8G5</accession>
<evidence type="ECO:0000313" key="2">
    <source>
        <dbReference type="EMBL" id="MBE8721179.1"/>
    </source>
</evidence>
<sequence>MQYILDNVIKILGDTEKPLSAREIKDKLVSEDISRPRKTDKAITTNQIRRAIRDDNGKKIETMGPSPFTFKLKRNFQNLWVLKTVHEDNKASQTVDSYEDSLSEYYNYDNLVPNSKQIVGGDLAILIDKEKILGFARIDSVEASKGKKTVRRCPECPSTTIDKRKTKKPAYRCNKGHEFEIPVEEIKAVTKYRANFNSYFSIEKLNNDLKQLRPFYIKGYNQNMSMQRLDISALSLFRTIEEKLSIDKSTYSGLAPDQGYTKEDEEPYKANNQDEREIALRAIKLRRGQQDFRKKLLERFDNTCVITGCKIIDILEAAHIRPYKGKNDNHPSNGLLLRADIHTLFDLNLVTIDPEKFFVHFHPRVKNEYALYDGTILFNDILNKPNKEALALHFNIFESIILKNL</sequence>
<dbReference type="EMBL" id="PSKQ01000019">
    <property type="protein sequence ID" value="MBE8721179.1"/>
    <property type="molecule type" value="Genomic_DNA"/>
</dbReference>
<dbReference type="Pfam" id="PF13391">
    <property type="entry name" value="HNH_2"/>
    <property type="match status" value="1"/>
</dbReference>
<evidence type="ECO:0000259" key="1">
    <source>
        <dbReference type="Pfam" id="PF13391"/>
    </source>
</evidence>
<protein>
    <recommendedName>
        <fullName evidence="1">HNH nuclease domain-containing protein</fullName>
    </recommendedName>
</protein>
<dbReference type="RefSeq" id="WP_196938406.1">
    <property type="nucleotide sequence ID" value="NZ_MU158689.1"/>
</dbReference>
<comment type="caution">
    <text evidence="2">The sequence shown here is derived from an EMBL/GenBank/DDBJ whole genome shotgun (WGS) entry which is preliminary data.</text>
</comment>
<proteinExistence type="predicted"/>
<feature type="domain" description="HNH nuclease" evidence="1">
    <location>
        <begin position="304"/>
        <end position="353"/>
    </location>
</feature>
<reference evidence="2 3" key="1">
    <citation type="submission" date="2018-02" db="EMBL/GenBank/DDBJ databases">
        <title>Sphingobacterium KA21.</title>
        <authorList>
            <person name="Vasarhelyi B.M."/>
            <person name="Deshmukh S."/>
            <person name="Balint B."/>
            <person name="Kukolya J."/>
        </authorList>
    </citation>
    <scope>NUCLEOTIDE SEQUENCE [LARGE SCALE GENOMIC DNA]</scope>
    <source>
        <strain evidence="2 3">Ka21</strain>
    </source>
</reference>
<evidence type="ECO:0000313" key="3">
    <source>
        <dbReference type="Proteomes" id="UP000618319"/>
    </source>
</evidence>
<keyword evidence="3" id="KW-1185">Reference proteome</keyword>
<organism evidence="2 3">
    <name type="scientific">Sphingobacterium pedocola</name>
    <dbReference type="NCBI Taxonomy" id="2082722"/>
    <lineage>
        <taxon>Bacteria</taxon>
        <taxon>Pseudomonadati</taxon>
        <taxon>Bacteroidota</taxon>
        <taxon>Sphingobacteriia</taxon>
        <taxon>Sphingobacteriales</taxon>
        <taxon>Sphingobacteriaceae</taxon>
        <taxon>Sphingobacterium</taxon>
    </lineage>
</organism>
<name>A0ABR9T8G5_9SPHI</name>
<dbReference type="Proteomes" id="UP000618319">
    <property type="component" value="Unassembled WGS sequence"/>
</dbReference>
<gene>
    <name evidence="2" type="ORF">C4F40_10630</name>
</gene>